<gene>
    <name evidence="2" type="ORF">B0J11DRAFT_523957</name>
</gene>
<proteinExistence type="predicted"/>
<evidence type="ECO:0000313" key="3">
    <source>
        <dbReference type="Proteomes" id="UP000700596"/>
    </source>
</evidence>
<accession>A0A9P9E2G3</accession>
<feature type="compositionally biased region" description="Basic residues" evidence="1">
    <location>
        <begin position="1"/>
        <end position="15"/>
    </location>
</feature>
<reference evidence="2" key="1">
    <citation type="journal article" date="2021" name="Nat. Commun.">
        <title>Genetic determinants of endophytism in the Arabidopsis root mycobiome.</title>
        <authorList>
            <person name="Mesny F."/>
            <person name="Miyauchi S."/>
            <person name="Thiergart T."/>
            <person name="Pickel B."/>
            <person name="Atanasova L."/>
            <person name="Karlsson M."/>
            <person name="Huettel B."/>
            <person name="Barry K.W."/>
            <person name="Haridas S."/>
            <person name="Chen C."/>
            <person name="Bauer D."/>
            <person name="Andreopoulos W."/>
            <person name="Pangilinan J."/>
            <person name="LaButti K."/>
            <person name="Riley R."/>
            <person name="Lipzen A."/>
            <person name="Clum A."/>
            <person name="Drula E."/>
            <person name="Henrissat B."/>
            <person name="Kohler A."/>
            <person name="Grigoriev I.V."/>
            <person name="Martin F.M."/>
            <person name="Hacquard S."/>
        </authorList>
    </citation>
    <scope>NUCLEOTIDE SEQUENCE</scope>
    <source>
        <strain evidence="2">MPI-CAGE-CH-0243</strain>
    </source>
</reference>
<dbReference type="AlphaFoldDB" id="A0A9P9E2G3"/>
<organism evidence="2 3">
    <name type="scientific">Dendryphion nanum</name>
    <dbReference type="NCBI Taxonomy" id="256645"/>
    <lineage>
        <taxon>Eukaryota</taxon>
        <taxon>Fungi</taxon>
        <taxon>Dikarya</taxon>
        <taxon>Ascomycota</taxon>
        <taxon>Pezizomycotina</taxon>
        <taxon>Dothideomycetes</taxon>
        <taxon>Pleosporomycetidae</taxon>
        <taxon>Pleosporales</taxon>
        <taxon>Torulaceae</taxon>
        <taxon>Dendryphion</taxon>
    </lineage>
</organism>
<feature type="compositionally biased region" description="Polar residues" evidence="1">
    <location>
        <begin position="33"/>
        <end position="51"/>
    </location>
</feature>
<name>A0A9P9E2G3_9PLEO</name>
<keyword evidence="3" id="KW-1185">Reference proteome</keyword>
<dbReference type="OrthoDB" id="3795685at2759"/>
<evidence type="ECO:0000256" key="1">
    <source>
        <dbReference type="SAM" id="MobiDB-lite"/>
    </source>
</evidence>
<dbReference type="EMBL" id="JAGMWT010000004">
    <property type="protein sequence ID" value="KAH7130725.1"/>
    <property type="molecule type" value="Genomic_DNA"/>
</dbReference>
<dbReference type="Proteomes" id="UP000700596">
    <property type="component" value="Unassembled WGS sequence"/>
</dbReference>
<comment type="caution">
    <text evidence="2">The sequence shown here is derived from an EMBL/GenBank/DDBJ whole genome shotgun (WGS) entry which is preliminary data.</text>
</comment>
<sequence length="454" mass="52299">MKRFVTKIKSLRHPRPSTSTDPKMPAPVPPIVTASSQQSVALETPKSSSAKRTLPKDSLFESIPPEIRLEILSQLNIDDLGAIVHASPVFHQLYLLNRKVLLRKGMAETLHNVVPDAIAVYESGQVGFKSSRTTENVTQFIQGYQVLRNEGKYSILDDEIPEDQIINMVSFLTSTVQPFMALYAQWAQDVLRIPEAIKPLSSSEYIRIARAMYRFQLYCHLFGNSSRNIQPQLTFEPHDILKTFFCNYKPWEVEEILCIFSFAADAYDQTFHIIHQDVHPNNARFDEQGRPPTPDGAFDLDNSWNREQLLHGTLSRGLELLHTVLTSRSAHEQLVNTMQQNLCFPTGYSLEDLFILESPQYLRRHQYPIDEDSMELRRDSLPFIGDTDAKGPPQAWVLIWKGTYSNKYGHTIPETLRRWGYVMWDTGRLSDINGYELLAQQWDEMWDNHDPRDM</sequence>
<evidence type="ECO:0008006" key="4">
    <source>
        <dbReference type="Google" id="ProtNLM"/>
    </source>
</evidence>
<protein>
    <recommendedName>
        <fullName evidence="4">F-box domain-containing protein</fullName>
    </recommendedName>
</protein>
<feature type="region of interest" description="Disordered" evidence="1">
    <location>
        <begin position="1"/>
        <end position="53"/>
    </location>
</feature>
<evidence type="ECO:0000313" key="2">
    <source>
        <dbReference type="EMBL" id="KAH7130725.1"/>
    </source>
</evidence>